<dbReference type="RefSeq" id="WP_126610162.1">
    <property type="nucleotide sequence ID" value="NZ_AP025148.1"/>
</dbReference>
<keyword evidence="1" id="KW-0732">Signal</keyword>
<dbReference type="Proteomes" id="UP001156690">
    <property type="component" value="Unassembled WGS sequence"/>
</dbReference>
<dbReference type="EMBL" id="BSNX01000055">
    <property type="protein sequence ID" value="GLQ74237.1"/>
    <property type="molecule type" value="Genomic_DNA"/>
</dbReference>
<organism evidence="2 3">
    <name type="scientific">Vibrio penaeicida</name>
    <dbReference type="NCBI Taxonomy" id="104609"/>
    <lineage>
        <taxon>Bacteria</taxon>
        <taxon>Pseudomonadati</taxon>
        <taxon>Pseudomonadota</taxon>
        <taxon>Gammaproteobacteria</taxon>
        <taxon>Vibrionales</taxon>
        <taxon>Vibrionaceae</taxon>
        <taxon>Vibrio</taxon>
    </lineage>
</organism>
<evidence type="ECO:0000313" key="2">
    <source>
        <dbReference type="EMBL" id="GLQ74237.1"/>
    </source>
</evidence>
<keyword evidence="3" id="KW-1185">Reference proteome</keyword>
<comment type="caution">
    <text evidence="2">The sequence shown here is derived from an EMBL/GenBank/DDBJ whole genome shotgun (WGS) entry which is preliminary data.</text>
</comment>
<proteinExistence type="predicted"/>
<evidence type="ECO:0000313" key="3">
    <source>
        <dbReference type="Proteomes" id="UP001156690"/>
    </source>
</evidence>
<evidence type="ECO:0000256" key="1">
    <source>
        <dbReference type="SAM" id="SignalP"/>
    </source>
</evidence>
<reference evidence="3" key="1">
    <citation type="journal article" date="2019" name="Int. J. Syst. Evol. Microbiol.">
        <title>The Global Catalogue of Microorganisms (GCM) 10K type strain sequencing project: providing services to taxonomists for standard genome sequencing and annotation.</title>
        <authorList>
            <consortium name="The Broad Institute Genomics Platform"/>
            <consortium name="The Broad Institute Genome Sequencing Center for Infectious Disease"/>
            <person name="Wu L."/>
            <person name="Ma J."/>
        </authorList>
    </citation>
    <scope>NUCLEOTIDE SEQUENCE [LARGE SCALE GENOMIC DNA]</scope>
    <source>
        <strain evidence="3">NBRC 15640</strain>
    </source>
</reference>
<sequence>MKISYISSFFILLANLTSSTVNALQVSCTLLNDSYLENERKMIVAKPVSLTPNYQDAKVTIFSDPTIEILLASAVIVEHSVSKPFVSAFDTIIVKGEEATRIRSSIRDSATDSMGSHITLQGGKKSLLVTCDSISN</sequence>
<feature type="chain" id="PRO_5043899087" description="Adhesin" evidence="1">
    <location>
        <begin position="24"/>
        <end position="136"/>
    </location>
</feature>
<gene>
    <name evidence="2" type="ORF">GCM10007932_35980</name>
</gene>
<protein>
    <recommendedName>
        <fullName evidence="4">Adhesin</fullName>
    </recommendedName>
</protein>
<feature type="signal peptide" evidence="1">
    <location>
        <begin position="1"/>
        <end position="23"/>
    </location>
</feature>
<dbReference type="AlphaFoldDB" id="A0AAV5NVZ7"/>
<name>A0AAV5NVZ7_9VIBR</name>
<accession>A0AAV5NVZ7</accession>
<evidence type="ECO:0008006" key="4">
    <source>
        <dbReference type="Google" id="ProtNLM"/>
    </source>
</evidence>